<dbReference type="InterPro" id="IPR043128">
    <property type="entry name" value="Rev_trsase/Diguanyl_cyclase"/>
</dbReference>
<dbReference type="EMBL" id="CP025085">
    <property type="protein sequence ID" value="AUH00274.1"/>
    <property type="molecule type" value="Genomic_DNA"/>
</dbReference>
<dbReference type="OrthoDB" id="9812260at2"/>
<dbReference type="NCBIfam" id="TIGR00254">
    <property type="entry name" value="GGDEF"/>
    <property type="match status" value="1"/>
</dbReference>
<dbReference type="Proteomes" id="UP000017700">
    <property type="component" value="Chromosome"/>
</dbReference>
<dbReference type="SMART" id="SM00448">
    <property type="entry name" value="REC"/>
    <property type="match status" value="1"/>
</dbReference>
<dbReference type="InterPro" id="IPR029787">
    <property type="entry name" value="Nucleotide_cyclase"/>
</dbReference>
<evidence type="ECO:0000313" key="8">
    <source>
        <dbReference type="EMBL" id="AUH00274.1"/>
    </source>
</evidence>
<feature type="modified residue" description="4-aspartylphosphate" evidence="5">
    <location>
        <position position="64"/>
    </location>
</feature>
<reference evidence="9" key="4">
    <citation type="submission" date="2017-11" db="EMBL/GenBank/DDBJ databases">
        <title>Complete genome sequence of Serratia sp. ATCC 39006.</title>
        <authorList>
            <person name="Hampton H.G."/>
            <person name="Jackson S.A."/>
            <person name="Jauregui R."/>
            <person name="Poulter G.T.M."/>
            <person name="Salmond G.P.C."/>
            <person name="Fineran P.C."/>
        </authorList>
    </citation>
    <scope>NUCLEOTIDE SEQUENCE</scope>
    <source>
        <strain evidence="9">ATCC 39006</strain>
    </source>
</reference>
<reference evidence="9" key="2">
    <citation type="submission" date="2013-09" db="EMBL/GenBank/DDBJ databases">
        <authorList>
            <person name="Wang G."/>
            <person name="Yang Y."/>
            <person name="Su Y."/>
        </authorList>
    </citation>
    <scope>NUCLEOTIDE SEQUENCE</scope>
    <source>
        <strain evidence="9">ATCC 39006</strain>
    </source>
</reference>
<dbReference type="EC" id="2.7.7.65" evidence="3"/>
<dbReference type="GO" id="GO:1902201">
    <property type="term" value="P:negative regulation of bacterial-type flagellum-dependent cell motility"/>
    <property type="evidence" value="ECO:0007669"/>
    <property type="project" value="TreeGrafter"/>
</dbReference>
<dbReference type="EMBL" id="CP025084">
    <property type="protein sequence ID" value="AUH04594.1"/>
    <property type="molecule type" value="Genomic_DNA"/>
</dbReference>
<evidence type="ECO:0000313" key="11">
    <source>
        <dbReference type="Proteomes" id="UP000233778"/>
    </source>
</evidence>
<dbReference type="InterPro" id="IPR050469">
    <property type="entry name" value="Diguanylate_Cyclase"/>
</dbReference>
<name>A0A2I5T6U5_SERS3</name>
<dbReference type="KEGG" id="sera:Ser39006_010945"/>
<evidence type="ECO:0000259" key="7">
    <source>
        <dbReference type="PROSITE" id="PS50887"/>
    </source>
</evidence>
<dbReference type="GO" id="GO:0043709">
    <property type="term" value="P:cell adhesion involved in single-species biofilm formation"/>
    <property type="evidence" value="ECO:0007669"/>
    <property type="project" value="TreeGrafter"/>
</dbReference>
<evidence type="ECO:0000256" key="2">
    <source>
        <dbReference type="ARBA" id="ARBA00004665"/>
    </source>
</evidence>
<comment type="cofactor">
    <cofactor evidence="1">
        <name>Mg(2+)</name>
        <dbReference type="ChEBI" id="CHEBI:18420"/>
    </cofactor>
</comment>
<dbReference type="Pfam" id="PF00072">
    <property type="entry name" value="Response_reg"/>
    <property type="match status" value="1"/>
</dbReference>
<dbReference type="Proteomes" id="UP000233778">
    <property type="component" value="Chromosome"/>
</dbReference>
<dbReference type="PROSITE" id="PS50110">
    <property type="entry name" value="RESPONSE_REGULATORY"/>
    <property type="match status" value="1"/>
</dbReference>
<dbReference type="KEGG" id="serq:CWC46_10940"/>
<dbReference type="GO" id="GO:0000160">
    <property type="term" value="P:phosphorelay signal transduction system"/>
    <property type="evidence" value="ECO:0007669"/>
    <property type="project" value="InterPro"/>
</dbReference>
<feature type="domain" description="Response regulatory" evidence="6">
    <location>
        <begin position="16"/>
        <end position="131"/>
    </location>
</feature>
<evidence type="ECO:0000256" key="3">
    <source>
        <dbReference type="ARBA" id="ARBA00012528"/>
    </source>
</evidence>
<proteinExistence type="predicted"/>
<dbReference type="CDD" id="cd01949">
    <property type="entry name" value="GGDEF"/>
    <property type="match status" value="1"/>
</dbReference>
<organism evidence="9 10">
    <name type="scientific">Serratia sp. (strain ATCC 39006)</name>
    <name type="common">Prodigiosinella confusarubida</name>
    <dbReference type="NCBI Taxonomy" id="104623"/>
    <lineage>
        <taxon>Bacteria</taxon>
        <taxon>Pseudomonadati</taxon>
        <taxon>Pseudomonadota</taxon>
        <taxon>Gammaproteobacteria</taxon>
        <taxon>Enterobacterales</taxon>
        <taxon>Pectobacteriaceae</taxon>
        <taxon>Prodigiosinella</taxon>
    </lineage>
</organism>
<evidence type="ECO:0000256" key="1">
    <source>
        <dbReference type="ARBA" id="ARBA00001946"/>
    </source>
</evidence>
<reference evidence="8 11" key="3">
    <citation type="submission" date="2017-11" db="EMBL/GenBank/DDBJ databases">
        <title>Complete genome sequence of Serratia sp. ATCC 39006 LacA.</title>
        <authorList>
            <person name="Hampton H.G."/>
            <person name="Jackson S.A."/>
            <person name="Jauregui R."/>
            <person name="Poulter G.T.M."/>
            <person name="Salmond G.P.C."/>
            <person name="Fineran P.C."/>
        </authorList>
    </citation>
    <scope>NUCLEOTIDE SEQUENCE [LARGE SCALE GENOMIC DNA]</scope>
    <source>
        <strain evidence="8 11">ATCC 39006</strain>
    </source>
</reference>
<accession>A0A2I5T6U5</accession>
<dbReference type="Pfam" id="PF00990">
    <property type="entry name" value="GGDEF"/>
    <property type="match status" value="1"/>
</dbReference>
<dbReference type="PANTHER" id="PTHR45138">
    <property type="entry name" value="REGULATORY COMPONENTS OF SENSORY TRANSDUCTION SYSTEM"/>
    <property type="match status" value="1"/>
</dbReference>
<dbReference type="PROSITE" id="PS50887">
    <property type="entry name" value="GGDEF"/>
    <property type="match status" value="1"/>
</dbReference>
<comment type="pathway">
    <text evidence="2">Purine metabolism; 3',5'-cyclic di-GMP biosynthesis.</text>
</comment>
<evidence type="ECO:0000259" key="6">
    <source>
        <dbReference type="PROSITE" id="PS50110"/>
    </source>
</evidence>
<dbReference type="GO" id="GO:0005886">
    <property type="term" value="C:plasma membrane"/>
    <property type="evidence" value="ECO:0007669"/>
    <property type="project" value="TreeGrafter"/>
</dbReference>
<evidence type="ECO:0000313" key="10">
    <source>
        <dbReference type="Proteomes" id="UP000017700"/>
    </source>
</evidence>
<dbReference type="InterPro" id="IPR011006">
    <property type="entry name" value="CheY-like_superfamily"/>
</dbReference>
<dbReference type="SUPFAM" id="SSF55073">
    <property type="entry name" value="Nucleotide cyclase"/>
    <property type="match status" value="1"/>
</dbReference>
<gene>
    <name evidence="8" type="ORF">CWC46_10940</name>
    <name evidence="9" type="ORF">Ser39006_010945</name>
</gene>
<dbReference type="STRING" id="104623.Ser39006_03283"/>
<dbReference type="SMART" id="SM00267">
    <property type="entry name" value="GGDEF"/>
    <property type="match status" value="1"/>
</dbReference>
<reference evidence="9 10" key="1">
    <citation type="journal article" date="2013" name="Genome Announc.">
        <title>Draft genome sequence of Serratia sp. strain ATCC 39006, a model bacterium for analysis of the biosynthesis and regulation of prodigiosin, a carbapenem, and gas vesicles.</title>
        <authorList>
            <person name="Fineran P.C."/>
            <person name="Iglesias Cans M.C."/>
            <person name="Ramsay J.P."/>
            <person name="Wilf N.M."/>
            <person name="Cossyleon D."/>
            <person name="McNeil M.B."/>
            <person name="Williamson N.R."/>
            <person name="Monson R.E."/>
            <person name="Becher S.A."/>
            <person name="Stanton J.A."/>
            <person name="Brugger K."/>
            <person name="Brown S.D."/>
            <person name="Salmond G.P."/>
        </authorList>
    </citation>
    <scope>NUCLEOTIDE SEQUENCE [LARGE SCALE GENOMIC DNA]</scope>
    <source>
        <strain evidence="9">ATCC 39006</strain>
        <strain evidence="10">ATCC 39006 / SC 11482</strain>
    </source>
</reference>
<evidence type="ECO:0000313" key="9">
    <source>
        <dbReference type="EMBL" id="AUH04594.1"/>
    </source>
</evidence>
<dbReference type="GO" id="GO:0052621">
    <property type="term" value="F:diguanylate cyclase activity"/>
    <property type="evidence" value="ECO:0007669"/>
    <property type="project" value="UniProtKB-EC"/>
</dbReference>
<protein>
    <recommendedName>
        <fullName evidence="3">diguanylate cyclase</fullName>
        <ecNumber evidence="3">2.7.7.65</ecNumber>
    </recommendedName>
</protein>
<dbReference type="Gene3D" id="3.30.70.270">
    <property type="match status" value="1"/>
</dbReference>
<dbReference type="InterPro" id="IPR001789">
    <property type="entry name" value="Sig_transdc_resp-reg_receiver"/>
</dbReference>
<evidence type="ECO:0000256" key="4">
    <source>
        <dbReference type="ARBA" id="ARBA00034247"/>
    </source>
</evidence>
<feature type="domain" description="GGDEF" evidence="7">
    <location>
        <begin position="174"/>
        <end position="311"/>
    </location>
</feature>
<dbReference type="AlphaFoldDB" id="A0A2I5T6U5"/>
<dbReference type="Gene3D" id="3.40.50.2300">
    <property type="match status" value="1"/>
</dbReference>
<keyword evidence="10" id="KW-1185">Reference proteome</keyword>
<evidence type="ECO:0000256" key="5">
    <source>
        <dbReference type="PROSITE-ProRule" id="PRU00169"/>
    </source>
</evidence>
<dbReference type="InterPro" id="IPR000160">
    <property type="entry name" value="GGDEF_dom"/>
</dbReference>
<sequence length="315" mass="35402">MSNERLAFPGQEEKQKILIVDDQVVNIKILNEIFKKDYDIIMATSGKQALQLAREQKPDLILLDIVMPDLDGYSVCRELKASVETSYIPIIFVTARDDEGNEVQGFEIGGADYITKPVNPVIVYARVKTHLMLKKQFDLLENLVNQDGLTHIANRRKFDEMLSCHFNVCQRESLPLSLLMIDVDFFKRFNDQYGHVAGDKCLQKMAIALSNEFRRPWDLCCRYGGEEFACLLPLTNKDGATSKAHSVLEVIHDLNIPHVSSDVSDRVSVSIGVASIIPSATNSGEMLIQQADAALYQSKQDGRARVTVFTEMQSD</sequence>
<keyword evidence="5" id="KW-0597">Phosphoprotein</keyword>
<dbReference type="SUPFAM" id="SSF52172">
    <property type="entry name" value="CheY-like"/>
    <property type="match status" value="1"/>
</dbReference>
<dbReference type="RefSeq" id="WP_021016545.1">
    <property type="nucleotide sequence ID" value="NZ_CP025084.1"/>
</dbReference>
<comment type="catalytic activity">
    <reaction evidence="4">
        <text>2 GTP = 3',3'-c-di-GMP + 2 diphosphate</text>
        <dbReference type="Rhea" id="RHEA:24898"/>
        <dbReference type="ChEBI" id="CHEBI:33019"/>
        <dbReference type="ChEBI" id="CHEBI:37565"/>
        <dbReference type="ChEBI" id="CHEBI:58805"/>
        <dbReference type="EC" id="2.7.7.65"/>
    </reaction>
</comment>
<dbReference type="PANTHER" id="PTHR45138:SF9">
    <property type="entry name" value="DIGUANYLATE CYCLASE DGCM-RELATED"/>
    <property type="match status" value="1"/>
</dbReference>
<dbReference type="FunFam" id="3.30.70.270:FF:000001">
    <property type="entry name" value="Diguanylate cyclase domain protein"/>
    <property type="match status" value="1"/>
</dbReference>